<evidence type="ECO:0000256" key="9">
    <source>
        <dbReference type="ARBA" id="ARBA00023128"/>
    </source>
</evidence>
<dbReference type="GO" id="GO:0106364">
    <property type="term" value="F:4-hydroxy-3-all-trans-polyprenylbenzoate oxygenase activity"/>
    <property type="evidence" value="ECO:0007669"/>
    <property type="project" value="UniProtKB-EC"/>
</dbReference>
<keyword evidence="4 11" id="KW-0831">Ubiquinone biosynthesis</keyword>
<dbReference type="GO" id="GO:0016712">
    <property type="term" value="F:oxidoreductase activity, acting on paired donors, with incorporation or reduction of molecular oxygen, reduced flavin or flavoprotein as one donor, and incorporation of one atom of oxygen"/>
    <property type="evidence" value="ECO:0007669"/>
    <property type="project" value="UniProtKB-UniRule"/>
</dbReference>
<evidence type="ECO:0000256" key="3">
    <source>
        <dbReference type="ARBA" id="ARBA00022630"/>
    </source>
</evidence>
<evidence type="ECO:0000256" key="4">
    <source>
        <dbReference type="ARBA" id="ARBA00022688"/>
    </source>
</evidence>
<dbReference type="PRINTS" id="PR00420">
    <property type="entry name" value="RNGMNOXGNASE"/>
</dbReference>
<comment type="function">
    <text evidence="11">FAD-dependent monooxygenase required for two non-consecutive steps during ubiquinone biosynthesis. Required for the C5-ring hydroxylation during ubiquinone biosynthesis by catalyzing the hydroxylation of 4-hydroxy-3-(all-trans-polyprenyl)benzoic acid to 3,4-dihydroxy-5-(all-trans-polyprenyl)benzoic acid. Also acts downstream of coq4, for the C1-hydroxylation during ubiquinone biosynthesis by catalyzing the hydroxylation of 2-methoxy-6-(all-trans-polyprenyl)phenol to 2-methoxy-6-(all-trans-polyprenyl)benzene-1,4-diol. The electrons required for the hydroxylation reaction are funneled indirectly to coq6 from NADPH via a ferredoxin/ferredoxin reductase system.</text>
</comment>
<dbReference type="InterPro" id="IPR036188">
    <property type="entry name" value="FAD/NAD-bd_sf"/>
</dbReference>
<keyword evidence="14" id="KW-1185">Reference proteome</keyword>
<dbReference type="Gene3D" id="3.50.50.60">
    <property type="entry name" value="FAD/NAD(P)-binding domain"/>
    <property type="match status" value="2"/>
</dbReference>
<keyword evidence="9 11" id="KW-0496">Mitochondrion</keyword>
<comment type="subcellular location">
    <subcellularLocation>
        <location evidence="11">Mitochondrion inner membrane</location>
        <topology evidence="11">Peripheral membrane protein</topology>
        <orientation evidence="11">Matrix side</orientation>
    </subcellularLocation>
</comment>
<comment type="catalytic activity">
    <reaction evidence="11">
        <text>a 4-hydroxy-3-(all-trans-polyprenyl)benzoate + 2 reduced [2Fe-2S]-[ferredoxin] + O2 + 2 H(+) = a 3,4-dihydroxy-5-(all-trans-polyprenyl)benzoate + 2 oxidized [2Fe-2S]-[ferredoxin] + H2O</text>
        <dbReference type="Rhea" id="RHEA:81195"/>
        <dbReference type="Rhea" id="RHEA-COMP:9514"/>
        <dbReference type="Rhea" id="RHEA-COMP:10000"/>
        <dbReference type="Rhea" id="RHEA-COMP:10001"/>
        <dbReference type="Rhea" id="RHEA-COMP:10930"/>
        <dbReference type="ChEBI" id="CHEBI:15377"/>
        <dbReference type="ChEBI" id="CHEBI:15378"/>
        <dbReference type="ChEBI" id="CHEBI:15379"/>
        <dbReference type="ChEBI" id="CHEBI:33737"/>
        <dbReference type="ChEBI" id="CHEBI:33738"/>
        <dbReference type="ChEBI" id="CHEBI:64694"/>
        <dbReference type="ChEBI" id="CHEBI:78396"/>
        <dbReference type="EC" id="1.14.15.45"/>
    </reaction>
</comment>
<dbReference type="PANTHER" id="PTHR43876:SF7">
    <property type="entry name" value="UBIQUINONE BIOSYNTHESIS MONOOXYGENASE COQ6, MITOCHONDRIAL"/>
    <property type="match status" value="1"/>
</dbReference>
<evidence type="ECO:0000313" key="13">
    <source>
        <dbReference type="EMBL" id="KAG0146761.1"/>
    </source>
</evidence>
<dbReference type="InterPro" id="IPR002938">
    <property type="entry name" value="FAD-bd"/>
</dbReference>
<proteinExistence type="inferred from homology"/>
<keyword evidence="7 11" id="KW-0560">Oxidoreductase</keyword>
<dbReference type="InterPro" id="IPR051205">
    <property type="entry name" value="UbiH/COQ6_monooxygenase"/>
</dbReference>
<keyword evidence="3 11" id="KW-0285">Flavoprotein</keyword>
<dbReference type="PANTHER" id="PTHR43876">
    <property type="entry name" value="UBIQUINONE BIOSYNTHESIS MONOOXYGENASE COQ6, MITOCHONDRIAL"/>
    <property type="match status" value="1"/>
</dbReference>
<dbReference type="GO" id="GO:0031314">
    <property type="term" value="C:extrinsic component of mitochondrial inner membrane"/>
    <property type="evidence" value="ECO:0007669"/>
    <property type="project" value="UniProtKB-UniRule"/>
</dbReference>
<evidence type="ECO:0000313" key="14">
    <source>
        <dbReference type="Proteomes" id="UP000886653"/>
    </source>
</evidence>
<comment type="subunit">
    <text evidence="11">Component of a multi-subunit COQ enzyme complex, composed of at least COQ3, COQ4, COQ5, COQ6, COQ7 and COQ9.</text>
</comment>
<evidence type="ECO:0000256" key="5">
    <source>
        <dbReference type="ARBA" id="ARBA00022792"/>
    </source>
</evidence>
<dbReference type="EC" id="1.14.15.46" evidence="11"/>
<dbReference type="EMBL" id="MU167256">
    <property type="protein sequence ID" value="KAG0146761.1"/>
    <property type="molecule type" value="Genomic_DNA"/>
</dbReference>
<evidence type="ECO:0000256" key="6">
    <source>
        <dbReference type="ARBA" id="ARBA00022827"/>
    </source>
</evidence>
<dbReference type="GO" id="GO:0071949">
    <property type="term" value="F:FAD binding"/>
    <property type="evidence" value="ECO:0007669"/>
    <property type="project" value="InterPro"/>
</dbReference>
<reference evidence="13" key="1">
    <citation type="submission" date="2013-11" db="EMBL/GenBank/DDBJ databases">
        <title>Genome sequence of the fusiform rust pathogen reveals effectors for host alternation and coevolution with pine.</title>
        <authorList>
            <consortium name="DOE Joint Genome Institute"/>
            <person name="Smith K."/>
            <person name="Pendleton A."/>
            <person name="Kubisiak T."/>
            <person name="Anderson C."/>
            <person name="Salamov A."/>
            <person name="Aerts A."/>
            <person name="Riley R."/>
            <person name="Clum A."/>
            <person name="Lindquist E."/>
            <person name="Ence D."/>
            <person name="Campbell M."/>
            <person name="Kronenberg Z."/>
            <person name="Feau N."/>
            <person name="Dhillon B."/>
            <person name="Hamelin R."/>
            <person name="Burleigh J."/>
            <person name="Smith J."/>
            <person name="Yandell M."/>
            <person name="Nelson C."/>
            <person name="Grigoriev I."/>
            <person name="Davis J."/>
        </authorList>
    </citation>
    <scope>NUCLEOTIDE SEQUENCE</scope>
    <source>
        <strain evidence="13">G11</strain>
    </source>
</reference>
<comment type="catalytic activity">
    <reaction evidence="11">
        <text>a 2-methoxy-6-(all-trans-polyprenyl)phenol + 2 reduced [2Fe-2S]-[ferredoxin] + O2 + 2 H(+) = a 2-methoxy-6-(all-trans-polyprenyl)benzene-1,4-diol + 2 oxidized [2Fe-2S]-[ferredoxin] + H2O</text>
        <dbReference type="Rhea" id="RHEA:81183"/>
        <dbReference type="Rhea" id="RHEA-COMP:9551"/>
        <dbReference type="Rhea" id="RHEA-COMP:10000"/>
        <dbReference type="Rhea" id="RHEA-COMP:10001"/>
        <dbReference type="Rhea" id="RHEA-COMP:10858"/>
        <dbReference type="ChEBI" id="CHEBI:15377"/>
        <dbReference type="ChEBI" id="CHEBI:15378"/>
        <dbReference type="ChEBI" id="CHEBI:15379"/>
        <dbReference type="ChEBI" id="CHEBI:33737"/>
        <dbReference type="ChEBI" id="CHEBI:33738"/>
        <dbReference type="ChEBI" id="CHEBI:62731"/>
        <dbReference type="ChEBI" id="CHEBI:84166"/>
        <dbReference type="EC" id="1.14.15.46"/>
    </reaction>
</comment>
<organism evidence="13 14">
    <name type="scientific">Cronartium quercuum f. sp. fusiforme G11</name>
    <dbReference type="NCBI Taxonomy" id="708437"/>
    <lineage>
        <taxon>Eukaryota</taxon>
        <taxon>Fungi</taxon>
        <taxon>Dikarya</taxon>
        <taxon>Basidiomycota</taxon>
        <taxon>Pucciniomycotina</taxon>
        <taxon>Pucciniomycetes</taxon>
        <taxon>Pucciniales</taxon>
        <taxon>Coleosporiaceae</taxon>
        <taxon>Cronartium</taxon>
    </lineage>
</organism>
<evidence type="ECO:0000256" key="8">
    <source>
        <dbReference type="ARBA" id="ARBA00023033"/>
    </source>
</evidence>
<evidence type="ECO:0000259" key="12">
    <source>
        <dbReference type="Pfam" id="PF01494"/>
    </source>
</evidence>
<dbReference type="NCBIfam" id="TIGR01988">
    <property type="entry name" value="Ubi-OHases"/>
    <property type="match status" value="1"/>
</dbReference>
<name>A0A9P6NNK2_9BASI</name>
<evidence type="ECO:0000256" key="2">
    <source>
        <dbReference type="ARBA" id="ARBA00005349"/>
    </source>
</evidence>
<dbReference type="FunFam" id="3.50.50.60:FF:000021">
    <property type="entry name" value="Ubiquinone biosynthesis monooxygenase COQ6"/>
    <property type="match status" value="1"/>
</dbReference>
<dbReference type="Pfam" id="PF01494">
    <property type="entry name" value="FAD_binding_3"/>
    <property type="match status" value="2"/>
</dbReference>
<evidence type="ECO:0000256" key="7">
    <source>
        <dbReference type="ARBA" id="ARBA00023002"/>
    </source>
</evidence>
<keyword evidence="6 11" id="KW-0274">FAD</keyword>
<keyword evidence="5 11" id="KW-0999">Mitochondrion inner membrane</keyword>
<dbReference type="EC" id="1.14.15.45" evidence="11"/>
<evidence type="ECO:0000256" key="11">
    <source>
        <dbReference type="HAMAP-Rule" id="MF_03193"/>
    </source>
</evidence>
<evidence type="ECO:0000256" key="10">
    <source>
        <dbReference type="ARBA" id="ARBA00023136"/>
    </source>
</evidence>
<dbReference type="SUPFAM" id="SSF51905">
    <property type="entry name" value="FAD/NAD(P)-binding domain"/>
    <property type="match status" value="1"/>
</dbReference>
<sequence>MVLTSLSAPRLIRSTRPLALSLAPRSRTYASFNSTPTPSGAPVDYDIVIVGGGPVGLALANAFAACKTVLASDTRISVLDAAPLDQLAHWNLPSGEWSNRVSSVTNENISFLQNIGVWQHIDTSRTNALERMEVWDGLSDARIIFDAADACDPSELISGAIPQMARFVENIHLQRAMLQNLQSKSNVDLLGSTRVESIASDPANRPIISMNNGKLFRARLLIGADGFNSPVKTYAKITSTGWNYDAHCVVGTLELEPSHSNYTAWQRFLTTGPLGFLPLSDQHASLAWSTKPKIAAGLKSLTSETLASAINACFALPHSVIEPLLSQIASHSPDHPIDSTTVQSEIDYQTSLANSSGQATNSPDELPPKVLKARMNTVASFPLRMFHADQYIGSISSDEPSFRGPSRVALVGDAAHVLHPMAGQGLNLGLGDARELARTVKVALENGQDIGGLTALQPYARSRYLNNHAVMATVDKLHKLYSLKASPIVWARSIGVEVLNEIPSLKNLMMGNAGGNTGQKVGGAWSTVADAYETIEKVKYLSTGLTQMGLGALSSTFQRATSRN</sequence>
<dbReference type="Proteomes" id="UP000886653">
    <property type="component" value="Unassembled WGS sequence"/>
</dbReference>
<gene>
    <name evidence="11" type="primary">COQ6</name>
    <name evidence="13" type="ORF">CROQUDRAFT_656925</name>
</gene>
<dbReference type="InterPro" id="IPR010971">
    <property type="entry name" value="UbiH/COQ6"/>
</dbReference>
<dbReference type="AlphaFoldDB" id="A0A9P6NNK2"/>
<comment type="caution">
    <text evidence="13">The sequence shown here is derived from an EMBL/GenBank/DDBJ whole genome shotgun (WGS) entry which is preliminary data.</text>
</comment>
<dbReference type="HAMAP" id="MF_03193">
    <property type="entry name" value="COQ6_monooxygenase"/>
    <property type="match status" value="1"/>
</dbReference>
<feature type="domain" description="FAD-binding" evidence="12">
    <location>
        <begin position="105"/>
        <end position="317"/>
    </location>
</feature>
<comment type="similarity">
    <text evidence="2 11">Belongs to the UbiH/COQ6 family.</text>
</comment>
<feature type="domain" description="FAD-binding" evidence="12">
    <location>
        <begin position="407"/>
        <end position="445"/>
    </location>
</feature>
<protein>
    <recommendedName>
        <fullName evidence="11">Ubiquinone biosynthesis monooxygenase COQ6, mitochondrial</fullName>
        <ecNumber evidence="11">1.14.15.45</ecNumber>
    </recommendedName>
    <alternativeName>
        <fullName evidence="11">2-methoxy-6-polyprenolphenol 4-hydroxylase</fullName>
        <ecNumber evidence="11">1.14.15.46</ecNumber>
    </alternativeName>
</protein>
<accession>A0A9P6NNK2</accession>
<dbReference type="InterPro" id="IPR000689">
    <property type="entry name" value="UbQ_mOase_COQ6"/>
</dbReference>
<dbReference type="GO" id="GO:0120538">
    <property type="term" value="F:2-methoxy-6-polyprenolphenol 4-hydroxylase activity"/>
    <property type="evidence" value="ECO:0007669"/>
    <property type="project" value="UniProtKB-EC"/>
</dbReference>
<keyword evidence="10 11" id="KW-0472">Membrane</keyword>
<dbReference type="OrthoDB" id="683240at2759"/>
<evidence type="ECO:0000256" key="1">
    <source>
        <dbReference type="ARBA" id="ARBA00001974"/>
    </source>
</evidence>
<comment type="cofactor">
    <cofactor evidence="1 11">
        <name>FAD</name>
        <dbReference type="ChEBI" id="CHEBI:57692"/>
    </cofactor>
</comment>
<keyword evidence="8 11" id="KW-0503">Monooxygenase</keyword>
<comment type="pathway">
    <text evidence="11">Cofactor biosynthesis; ubiquinone biosynthesis.</text>
</comment>